<dbReference type="InterPro" id="IPR016197">
    <property type="entry name" value="Chromo-like_dom_sf"/>
</dbReference>
<dbReference type="AlphaFoldDB" id="A0AA88RFD7"/>
<evidence type="ECO:0000259" key="2">
    <source>
        <dbReference type="Pfam" id="PF11717"/>
    </source>
</evidence>
<dbReference type="Proteomes" id="UP001187471">
    <property type="component" value="Unassembled WGS sequence"/>
</dbReference>
<evidence type="ECO:0000313" key="3">
    <source>
        <dbReference type="EMBL" id="KAK2981170.1"/>
    </source>
</evidence>
<proteinExistence type="predicted"/>
<dbReference type="Gene3D" id="2.30.30.140">
    <property type="match status" value="1"/>
</dbReference>
<comment type="caution">
    <text evidence="3">The sequence shown here is derived from an EMBL/GenBank/DDBJ whole genome shotgun (WGS) entry which is preliminary data.</text>
</comment>
<evidence type="ECO:0000313" key="4">
    <source>
        <dbReference type="Proteomes" id="UP001187471"/>
    </source>
</evidence>
<keyword evidence="4" id="KW-1185">Reference proteome</keyword>
<dbReference type="EMBL" id="JAVXUO010001554">
    <property type="protein sequence ID" value="KAK2981170.1"/>
    <property type="molecule type" value="Genomic_DNA"/>
</dbReference>
<dbReference type="SUPFAM" id="SSF54160">
    <property type="entry name" value="Chromo domain-like"/>
    <property type="match status" value="1"/>
</dbReference>
<organism evidence="3 4">
    <name type="scientific">Escallonia rubra</name>
    <dbReference type="NCBI Taxonomy" id="112253"/>
    <lineage>
        <taxon>Eukaryota</taxon>
        <taxon>Viridiplantae</taxon>
        <taxon>Streptophyta</taxon>
        <taxon>Embryophyta</taxon>
        <taxon>Tracheophyta</taxon>
        <taxon>Spermatophyta</taxon>
        <taxon>Magnoliopsida</taxon>
        <taxon>eudicotyledons</taxon>
        <taxon>Gunneridae</taxon>
        <taxon>Pentapetalae</taxon>
        <taxon>asterids</taxon>
        <taxon>campanulids</taxon>
        <taxon>Escalloniales</taxon>
        <taxon>Escalloniaceae</taxon>
        <taxon>Escallonia</taxon>
    </lineage>
</organism>
<gene>
    <name evidence="3" type="ORF">RJ640_024393</name>
</gene>
<accession>A0AA88RFD7</accession>
<reference evidence="3" key="1">
    <citation type="submission" date="2022-12" db="EMBL/GenBank/DDBJ databases">
        <title>Draft genome assemblies for two species of Escallonia (Escalloniales).</title>
        <authorList>
            <person name="Chanderbali A."/>
            <person name="Dervinis C."/>
            <person name="Anghel I."/>
            <person name="Soltis D."/>
            <person name="Soltis P."/>
            <person name="Zapata F."/>
        </authorList>
    </citation>
    <scope>NUCLEOTIDE SEQUENCE</scope>
    <source>
        <strain evidence="3">UCBG92.1500</strain>
        <tissue evidence="3">Leaf</tissue>
    </source>
</reference>
<evidence type="ECO:0000256" key="1">
    <source>
        <dbReference type="SAM" id="MobiDB-lite"/>
    </source>
</evidence>
<dbReference type="Pfam" id="PF11717">
    <property type="entry name" value="Tudor-knot"/>
    <property type="match status" value="1"/>
</dbReference>
<feature type="domain" description="Tudor-knot" evidence="2">
    <location>
        <begin position="59"/>
        <end position="102"/>
    </location>
</feature>
<sequence length="105" mass="11740">MGSIDTPAVEENGSTQTPDATYTNGDGSSPPPAAADSAIARLGNESFRSNKRRSSMLPLEVGTRVLCRWRDVKFHLVKVIERRRMQCGGPNDYEYYVHYTECENL</sequence>
<feature type="compositionally biased region" description="Polar residues" evidence="1">
    <location>
        <begin position="12"/>
        <end position="24"/>
    </location>
</feature>
<name>A0AA88RFD7_9ASTE</name>
<protein>
    <recommendedName>
        <fullName evidence="2">Tudor-knot domain-containing protein</fullName>
    </recommendedName>
</protein>
<feature type="region of interest" description="Disordered" evidence="1">
    <location>
        <begin position="1"/>
        <end position="36"/>
    </location>
</feature>
<dbReference type="InterPro" id="IPR025995">
    <property type="entry name" value="Tudor-knot"/>
</dbReference>